<dbReference type="InterPro" id="IPR001810">
    <property type="entry name" value="F-box_dom"/>
</dbReference>
<dbReference type="InterPro" id="IPR051304">
    <property type="entry name" value="SCF_F-box_domain"/>
</dbReference>
<gene>
    <name evidence="2" type="ORF">AQUCO_04300062v1</name>
</gene>
<dbReference type="Proteomes" id="UP000230069">
    <property type="component" value="Unassembled WGS sequence"/>
</dbReference>
<keyword evidence="3" id="KW-1185">Reference proteome</keyword>
<reference evidence="2 3" key="1">
    <citation type="submission" date="2017-09" db="EMBL/GenBank/DDBJ databases">
        <title>WGS assembly of Aquilegia coerulea Goldsmith.</title>
        <authorList>
            <person name="Hodges S."/>
            <person name="Kramer E."/>
            <person name="Nordborg M."/>
            <person name="Tomkins J."/>
            <person name="Borevitz J."/>
            <person name="Derieg N."/>
            <person name="Yan J."/>
            <person name="Mihaltcheva S."/>
            <person name="Hayes R.D."/>
            <person name="Rokhsar D."/>
        </authorList>
    </citation>
    <scope>NUCLEOTIDE SEQUENCE [LARGE SCALE GENOMIC DNA]</scope>
    <source>
        <strain evidence="3">cv. Goldsmith</strain>
    </source>
</reference>
<organism evidence="2 3">
    <name type="scientific">Aquilegia coerulea</name>
    <name type="common">Rocky mountain columbine</name>
    <dbReference type="NCBI Taxonomy" id="218851"/>
    <lineage>
        <taxon>Eukaryota</taxon>
        <taxon>Viridiplantae</taxon>
        <taxon>Streptophyta</taxon>
        <taxon>Embryophyta</taxon>
        <taxon>Tracheophyta</taxon>
        <taxon>Spermatophyta</taxon>
        <taxon>Magnoliopsida</taxon>
        <taxon>Ranunculales</taxon>
        <taxon>Ranunculaceae</taxon>
        <taxon>Thalictroideae</taxon>
        <taxon>Aquilegia</taxon>
    </lineage>
</organism>
<accession>A0A2G5CNH6</accession>
<evidence type="ECO:0000313" key="2">
    <source>
        <dbReference type="EMBL" id="PIA32865.1"/>
    </source>
</evidence>
<feature type="domain" description="F-box" evidence="1">
    <location>
        <begin position="7"/>
        <end position="39"/>
    </location>
</feature>
<dbReference type="Pfam" id="PF00646">
    <property type="entry name" value="F-box"/>
    <property type="match status" value="1"/>
</dbReference>
<evidence type="ECO:0000313" key="3">
    <source>
        <dbReference type="Proteomes" id="UP000230069"/>
    </source>
</evidence>
<dbReference type="EMBL" id="KZ305060">
    <property type="protein sequence ID" value="PIA32865.1"/>
    <property type="molecule type" value="Genomic_DNA"/>
</dbReference>
<dbReference type="PANTHER" id="PTHR47123:SF15">
    <property type="entry name" value="F-BOX PROTEIN SKIP23"/>
    <property type="match status" value="1"/>
</dbReference>
<dbReference type="PANTHER" id="PTHR47123">
    <property type="entry name" value="F-BOX PROTEIN SKIP23"/>
    <property type="match status" value="1"/>
</dbReference>
<dbReference type="Gene3D" id="1.20.1280.50">
    <property type="match status" value="1"/>
</dbReference>
<dbReference type="OrthoDB" id="1113488at2759"/>
<name>A0A2G5CNH6_AQUCA</name>
<dbReference type="SUPFAM" id="SSF81383">
    <property type="entry name" value="F-box domain"/>
    <property type="match status" value="1"/>
</dbReference>
<sequence>MTHSVDWSQFPDDLLHLIGKKLDIVTDRFRFRSVCKSWRCSLPPFPKPPWLMLSEPRQLYKSEKYLNPPPLRGFVGISGDEQQEIKLPEAHLHRCIGSTDGYRGFGIPGGYDMGVFDMEDKSIQPHYKVK</sequence>
<proteinExistence type="predicted"/>
<protein>
    <recommendedName>
        <fullName evidence="1">F-box domain-containing protein</fullName>
    </recommendedName>
</protein>
<evidence type="ECO:0000259" key="1">
    <source>
        <dbReference type="Pfam" id="PF00646"/>
    </source>
</evidence>
<dbReference type="InterPro" id="IPR036047">
    <property type="entry name" value="F-box-like_dom_sf"/>
</dbReference>
<dbReference type="InParanoid" id="A0A2G5CNH6"/>
<dbReference type="AlphaFoldDB" id="A0A2G5CNH6"/>